<evidence type="ECO:0000313" key="10">
    <source>
        <dbReference type="EMBL" id="EKF18659.1"/>
    </source>
</evidence>
<reference evidence="10 11" key="1">
    <citation type="journal article" date="2012" name="J. Bacteriol.">
        <title>Genome Sequence of Nitratireductor pacificus Type Strain pht-3B.</title>
        <authorList>
            <person name="Lai Q."/>
            <person name="Li G."/>
            <person name="Shao Z."/>
        </authorList>
    </citation>
    <scope>NUCLEOTIDE SEQUENCE [LARGE SCALE GENOMIC DNA]</scope>
    <source>
        <strain evidence="11">pht-3B</strain>
    </source>
</reference>
<dbReference type="InterPro" id="IPR004812">
    <property type="entry name" value="Efflux_drug-R_Bcr/CmlA"/>
</dbReference>
<dbReference type="EMBL" id="AMRM01000012">
    <property type="protein sequence ID" value="EKF18659.1"/>
    <property type="molecule type" value="Genomic_DNA"/>
</dbReference>
<evidence type="ECO:0000256" key="5">
    <source>
        <dbReference type="ARBA" id="ARBA00022692"/>
    </source>
</evidence>
<name>K2LLN8_9HYPH</name>
<feature type="transmembrane region" description="Helical" evidence="8">
    <location>
        <begin position="146"/>
        <end position="165"/>
    </location>
</feature>
<dbReference type="NCBIfam" id="TIGR00710">
    <property type="entry name" value="efflux_Bcr_CflA"/>
    <property type="match status" value="1"/>
</dbReference>
<dbReference type="eggNOG" id="COG2814">
    <property type="taxonomic scope" value="Bacteria"/>
</dbReference>
<keyword evidence="5 8" id="KW-0812">Transmembrane</keyword>
<evidence type="ECO:0000256" key="2">
    <source>
        <dbReference type="ARBA" id="ARBA00006236"/>
    </source>
</evidence>
<feature type="transmembrane region" description="Helical" evidence="8">
    <location>
        <begin position="113"/>
        <end position="134"/>
    </location>
</feature>
<dbReference type="Gene3D" id="1.20.1720.10">
    <property type="entry name" value="Multidrug resistance protein D"/>
    <property type="match status" value="1"/>
</dbReference>
<feature type="transmembrane region" description="Helical" evidence="8">
    <location>
        <begin position="291"/>
        <end position="312"/>
    </location>
</feature>
<protein>
    <recommendedName>
        <fullName evidence="8">Bcr/CflA family efflux transporter</fullName>
    </recommendedName>
</protein>
<evidence type="ECO:0000256" key="4">
    <source>
        <dbReference type="ARBA" id="ARBA00022475"/>
    </source>
</evidence>
<comment type="similarity">
    <text evidence="2 8">Belongs to the major facilitator superfamily. Bcr/CmlA family.</text>
</comment>
<accession>K2LLN8</accession>
<evidence type="ECO:0000259" key="9">
    <source>
        <dbReference type="PROSITE" id="PS50850"/>
    </source>
</evidence>
<dbReference type="PANTHER" id="PTHR23502:SF132">
    <property type="entry name" value="POLYAMINE TRANSPORTER 2-RELATED"/>
    <property type="match status" value="1"/>
</dbReference>
<keyword evidence="4" id="KW-1003">Cell membrane</keyword>
<dbReference type="PATRIC" id="fig|391937.3.peg.2507"/>
<evidence type="ECO:0000256" key="7">
    <source>
        <dbReference type="ARBA" id="ARBA00023136"/>
    </source>
</evidence>
<keyword evidence="3 8" id="KW-0813">Transport</keyword>
<dbReference type="Pfam" id="PF07690">
    <property type="entry name" value="MFS_1"/>
    <property type="match status" value="1"/>
</dbReference>
<keyword evidence="11" id="KW-1185">Reference proteome</keyword>
<evidence type="ECO:0000256" key="3">
    <source>
        <dbReference type="ARBA" id="ARBA00022448"/>
    </source>
</evidence>
<sequence length="420" mass="43843">MNERPERLEASAAAPLMSERRVSIIGAVLVAVGPLSMALFTPAMPEIVNAFGTTEAAVKMTLSLYFAGFALAQLVCGPLSDGLGRKPVTFAFMGIYAVASLIALLSPTIEVLIAARFLQGVGAAVGVAVSRAIVRDLFTQERSARIMNLIGIILAVGPAFAPTLGGLTMEIAGWHAIFGLMLAAGCAIVLVVHFCLRETVQRDLSRIRPAALIQSYGLLLRSGYFMLSSIVIAGSVGALYTQATVLPFILMGRVGLSPSEFGIGMLAQTGMYFTGSLIVRQLMKRYGAYRLVPVGLTFIGIGSTAVALSLTFVPLSFVSVMAPVGVYAFGIAFVTPAMMTASLAPFPRIAGSASSLTGFLQMGMGLLGGTLAALIGDPVLGMAIIIPSLGATAIIAWLIWHRLPEPELATAVHPTPSTPV</sequence>
<evidence type="ECO:0000313" key="11">
    <source>
        <dbReference type="Proteomes" id="UP000006786"/>
    </source>
</evidence>
<feature type="domain" description="Major facilitator superfamily (MFS) profile" evidence="9">
    <location>
        <begin position="22"/>
        <end position="408"/>
    </location>
</feature>
<dbReference type="GO" id="GO:1990961">
    <property type="term" value="P:xenobiotic detoxification by transmembrane export across the plasma membrane"/>
    <property type="evidence" value="ECO:0007669"/>
    <property type="project" value="InterPro"/>
</dbReference>
<feature type="transmembrane region" description="Helical" evidence="8">
    <location>
        <begin position="21"/>
        <end position="44"/>
    </location>
</feature>
<dbReference type="RefSeq" id="WP_008597226.1">
    <property type="nucleotide sequence ID" value="NZ_AMRM01000012.1"/>
</dbReference>
<proteinExistence type="inferred from homology"/>
<feature type="transmembrane region" description="Helical" evidence="8">
    <location>
        <begin position="171"/>
        <end position="196"/>
    </location>
</feature>
<dbReference type="PANTHER" id="PTHR23502">
    <property type="entry name" value="MAJOR FACILITATOR SUPERFAMILY"/>
    <property type="match status" value="1"/>
</dbReference>
<dbReference type="InterPro" id="IPR011701">
    <property type="entry name" value="MFS"/>
</dbReference>
<evidence type="ECO:0000256" key="8">
    <source>
        <dbReference type="RuleBase" id="RU365088"/>
    </source>
</evidence>
<comment type="caution">
    <text evidence="10">The sequence shown here is derived from an EMBL/GenBank/DDBJ whole genome shotgun (WGS) entry which is preliminary data.</text>
</comment>
<dbReference type="GO" id="GO:0042910">
    <property type="term" value="F:xenobiotic transmembrane transporter activity"/>
    <property type="evidence" value="ECO:0007669"/>
    <property type="project" value="InterPro"/>
</dbReference>
<feature type="transmembrane region" description="Helical" evidence="8">
    <location>
        <begin position="356"/>
        <end position="375"/>
    </location>
</feature>
<keyword evidence="6 8" id="KW-1133">Transmembrane helix</keyword>
<evidence type="ECO:0000256" key="6">
    <source>
        <dbReference type="ARBA" id="ARBA00022989"/>
    </source>
</evidence>
<evidence type="ECO:0000256" key="1">
    <source>
        <dbReference type="ARBA" id="ARBA00004651"/>
    </source>
</evidence>
<feature type="transmembrane region" description="Helical" evidence="8">
    <location>
        <begin position="261"/>
        <end position="279"/>
    </location>
</feature>
<dbReference type="CDD" id="cd17320">
    <property type="entry name" value="MFS_MdfA_MDR_like"/>
    <property type="match status" value="1"/>
</dbReference>
<dbReference type="InterPro" id="IPR036259">
    <property type="entry name" value="MFS_trans_sf"/>
</dbReference>
<dbReference type="SUPFAM" id="SSF103473">
    <property type="entry name" value="MFS general substrate transporter"/>
    <property type="match status" value="1"/>
</dbReference>
<keyword evidence="8" id="KW-0997">Cell inner membrane</keyword>
<dbReference type="STRING" id="391937.NA2_12204"/>
<gene>
    <name evidence="10" type="ORF">NA2_12204</name>
</gene>
<feature type="transmembrane region" description="Helical" evidence="8">
    <location>
        <begin position="381"/>
        <end position="400"/>
    </location>
</feature>
<dbReference type="GO" id="GO:0005886">
    <property type="term" value="C:plasma membrane"/>
    <property type="evidence" value="ECO:0007669"/>
    <property type="project" value="UniProtKB-SubCell"/>
</dbReference>
<feature type="transmembrane region" description="Helical" evidence="8">
    <location>
        <begin position="217"/>
        <end position="241"/>
    </location>
</feature>
<dbReference type="PROSITE" id="PS50850">
    <property type="entry name" value="MFS"/>
    <property type="match status" value="1"/>
</dbReference>
<feature type="transmembrane region" description="Helical" evidence="8">
    <location>
        <begin position="88"/>
        <end position="107"/>
    </location>
</feature>
<feature type="transmembrane region" description="Helical" evidence="8">
    <location>
        <begin position="324"/>
        <end position="344"/>
    </location>
</feature>
<dbReference type="AlphaFoldDB" id="K2LLN8"/>
<comment type="subcellular location">
    <subcellularLocation>
        <location evidence="8">Cell inner membrane</location>
        <topology evidence="8">Multi-pass membrane protein</topology>
    </subcellularLocation>
    <subcellularLocation>
        <location evidence="1">Cell membrane</location>
        <topology evidence="1">Multi-pass membrane protein</topology>
    </subcellularLocation>
</comment>
<dbReference type="Proteomes" id="UP000006786">
    <property type="component" value="Unassembled WGS sequence"/>
</dbReference>
<feature type="transmembrane region" description="Helical" evidence="8">
    <location>
        <begin position="56"/>
        <end position="76"/>
    </location>
</feature>
<dbReference type="OrthoDB" id="9800416at2"/>
<dbReference type="InterPro" id="IPR020846">
    <property type="entry name" value="MFS_dom"/>
</dbReference>
<organism evidence="10 11">
    <name type="scientific">Nitratireductor pacificus pht-3B</name>
    <dbReference type="NCBI Taxonomy" id="391937"/>
    <lineage>
        <taxon>Bacteria</taxon>
        <taxon>Pseudomonadati</taxon>
        <taxon>Pseudomonadota</taxon>
        <taxon>Alphaproteobacteria</taxon>
        <taxon>Hyphomicrobiales</taxon>
        <taxon>Phyllobacteriaceae</taxon>
        <taxon>Nitratireductor</taxon>
    </lineage>
</organism>
<keyword evidence="7 8" id="KW-0472">Membrane</keyword>
<dbReference type="PRINTS" id="PR01036">
    <property type="entry name" value="TCRTETB"/>
</dbReference>